<dbReference type="Proteomes" id="UP001343492">
    <property type="component" value="Unassembled WGS sequence"/>
</dbReference>
<accession>A0ABU7GEW0</accession>
<sequence>MPRLIESASDVACELGECEEAIASIGFDPAYEESLATAALWLRRLTNNRSFIGDRLIAELKGEHRGGMIDSGYGPQAIVLSPLRNGMFLRANIWPSPSDHCFRASGAQTFVYGVPHDHNFSFLTSGYLGPGYRSDYYEYDYASVAGYAGERAALRFVERGTLEPGKLMLYRAHEDIHSQIPPESLSVSLNVMHVDPAQH</sequence>
<gene>
    <name evidence="1" type="ORF">VRS74_08040</name>
</gene>
<organism evidence="1 2">
    <name type="scientific">Altererythrobacter litoralis</name>
    <dbReference type="NCBI Taxonomy" id="3113904"/>
    <lineage>
        <taxon>Bacteria</taxon>
        <taxon>Pseudomonadati</taxon>
        <taxon>Pseudomonadota</taxon>
        <taxon>Alphaproteobacteria</taxon>
        <taxon>Sphingomonadales</taxon>
        <taxon>Erythrobacteraceae</taxon>
        <taxon>Altererythrobacter</taxon>
    </lineage>
</organism>
<proteinExistence type="predicted"/>
<name>A0ABU7GEW0_9SPHN</name>
<dbReference type="RefSeq" id="WP_354144728.1">
    <property type="nucleotide sequence ID" value="NZ_JAZDQV010000006.1"/>
</dbReference>
<keyword evidence="2" id="KW-1185">Reference proteome</keyword>
<evidence type="ECO:0000313" key="2">
    <source>
        <dbReference type="Proteomes" id="UP001343492"/>
    </source>
</evidence>
<comment type="caution">
    <text evidence="1">The sequence shown here is derived from an EMBL/GenBank/DDBJ whole genome shotgun (WGS) entry which is preliminary data.</text>
</comment>
<reference evidence="1 2" key="1">
    <citation type="submission" date="2024-01" db="EMBL/GenBank/DDBJ databases">
        <title>The genome sequence of Erythrobacteraceae sp. strain 1XM1-14.</title>
        <authorList>
            <person name="Liu Y."/>
        </authorList>
    </citation>
    <scope>NUCLEOTIDE SEQUENCE [LARGE SCALE GENOMIC DNA]</scope>
    <source>
        <strain evidence="1 2">1XM1-14</strain>
    </source>
</reference>
<dbReference type="EMBL" id="JAZDQV010000006">
    <property type="protein sequence ID" value="MEE1877629.1"/>
    <property type="molecule type" value="Genomic_DNA"/>
</dbReference>
<evidence type="ECO:0000313" key="1">
    <source>
        <dbReference type="EMBL" id="MEE1877629.1"/>
    </source>
</evidence>
<protein>
    <submittedName>
        <fullName evidence="1">Transposase</fullName>
    </submittedName>
</protein>